<accession>A0AAW1XTT0</accession>
<dbReference type="EMBL" id="JBEDUW010000003">
    <property type="protein sequence ID" value="KAK9939904.1"/>
    <property type="molecule type" value="Genomic_DNA"/>
</dbReference>
<proteinExistence type="predicted"/>
<gene>
    <name evidence="1" type="ORF">M0R45_016584</name>
</gene>
<organism evidence="1 2">
    <name type="scientific">Rubus argutus</name>
    <name type="common">Southern blackberry</name>
    <dbReference type="NCBI Taxonomy" id="59490"/>
    <lineage>
        <taxon>Eukaryota</taxon>
        <taxon>Viridiplantae</taxon>
        <taxon>Streptophyta</taxon>
        <taxon>Embryophyta</taxon>
        <taxon>Tracheophyta</taxon>
        <taxon>Spermatophyta</taxon>
        <taxon>Magnoliopsida</taxon>
        <taxon>eudicotyledons</taxon>
        <taxon>Gunneridae</taxon>
        <taxon>Pentapetalae</taxon>
        <taxon>rosids</taxon>
        <taxon>fabids</taxon>
        <taxon>Rosales</taxon>
        <taxon>Rosaceae</taxon>
        <taxon>Rosoideae</taxon>
        <taxon>Rosoideae incertae sedis</taxon>
        <taxon>Rubus</taxon>
    </lineage>
</organism>
<comment type="caution">
    <text evidence="1">The sequence shown here is derived from an EMBL/GenBank/DDBJ whole genome shotgun (WGS) entry which is preliminary data.</text>
</comment>
<name>A0AAW1XTT0_RUBAR</name>
<keyword evidence="2" id="KW-1185">Reference proteome</keyword>
<evidence type="ECO:0000313" key="2">
    <source>
        <dbReference type="Proteomes" id="UP001457282"/>
    </source>
</evidence>
<reference evidence="1 2" key="1">
    <citation type="journal article" date="2023" name="G3 (Bethesda)">
        <title>A chromosome-length genome assembly and annotation of blackberry (Rubus argutus, cv. 'Hillquist').</title>
        <authorList>
            <person name="Bruna T."/>
            <person name="Aryal R."/>
            <person name="Dudchenko O."/>
            <person name="Sargent D.J."/>
            <person name="Mead D."/>
            <person name="Buti M."/>
            <person name="Cavallini A."/>
            <person name="Hytonen T."/>
            <person name="Andres J."/>
            <person name="Pham M."/>
            <person name="Weisz D."/>
            <person name="Mascagni F."/>
            <person name="Usai G."/>
            <person name="Natali L."/>
            <person name="Bassil N."/>
            <person name="Fernandez G.E."/>
            <person name="Lomsadze A."/>
            <person name="Armour M."/>
            <person name="Olukolu B."/>
            <person name="Poorten T."/>
            <person name="Britton C."/>
            <person name="Davik J."/>
            <person name="Ashrafi H."/>
            <person name="Aiden E.L."/>
            <person name="Borodovsky M."/>
            <person name="Worthington M."/>
        </authorList>
    </citation>
    <scope>NUCLEOTIDE SEQUENCE [LARGE SCALE GENOMIC DNA]</scope>
    <source>
        <strain evidence="1">PI 553951</strain>
    </source>
</reference>
<protein>
    <submittedName>
        <fullName evidence="1">Uncharacterized protein</fullName>
    </submittedName>
</protein>
<evidence type="ECO:0000313" key="1">
    <source>
        <dbReference type="EMBL" id="KAK9939904.1"/>
    </source>
</evidence>
<dbReference type="Proteomes" id="UP001457282">
    <property type="component" value="Unassembled WGS sequence"/>
</dbReference>
<dbReference type="AlphaFoldDB" id="A0AAW1XTT0"/>
<sequence length="91" mass="9893">MVGPCVVAARRHGNQSLRRVETRVVGDGGRAEQRADGVVVMIGGRARLRGGLVGNAGWAMDWVWFCEFGIGDVDFWAARVCLNDYGLVACR</sequence>